<dbReference type="RefSeq" id="WP_010980011.1">
    <property type="nucleotide sequence ID" value="NZ_BAABQO010000001.1"/>
</dbReference>
<dbReference type="PIRSF" id="PIRSF029347">
    <property type="entry name" value="RecF"/>
    <property type="match status" value="1"/>
</dbReference>
<proteinExistence type="predicted"/>
<name>A0A832TQE3_9CREN</name>
<sequence>MIQWIRVKNFKSFDDLRIDLHKVNVLVGPNGAGKSNFVDVFLFLREFIRPSSLPPYPFLYWGGYKNLVYMNDESLNVEIEVQGDNYHYRTVINGKDGLRVLEEELEHQGVKISRRYNEVYVDDKKYEIDPSLSIFHTVQRIGPMTLSSFPIPPQLLDLLTKLGSDFVVLRINPYTALSPVPFNSPYGIRIDGFGLPRLLNDLPKPIQEFLTELNMAIKVDVSPEGNFVMYILERVGNREVFLHSSAIPSGVVKMIAIMTVIYKLKPSLLVIDEVENSLHLNFLERLTDVFEYSEPQIIVTTHSPMVIDLVKVEDVIMVEKEGGRSIMKRISNVKELKKELSEKGLLLSEYLFYS</sequence>
<dbReference type="InterPro" id="IPR027417">
    <property type="entry name" value="P-loop_NTPase"/>
</dbReference>
<evidence type="ECO:0000313" key="2">
    <source>
        <dbReference type="EMBL" id="HII74474.1"/>
    </source>
</evidence>
<protein>
    <submittedName>
        <fullName evidence="2">AAA family ATPase</fullName>
    </submittedName>
</protein>
<dbReference type="GO" id="GO:0005524">
    <property type="term" value="F:ATP binding"/>
    <property type="evidence" value="ECO:0007669"/>
    <property type="project" value="InterPro"/>
</dbReference>
<dbReference type="Pfam" id="PF13304">
    <property type="entry name" value="AAA_21"/>
    <property type="match status" value="1"/>
</dbReference>
<dbReference type="SUPFAM" id="SSF52540">
    <property type="entry name" value="P-loop containing nucleoside triphosphate hydrolases"/>
    <property type="match status" value="1"/>
</dbReference>
<gene>
    <name evidence="2" type="ORF">HA332_08910</name>
</gene>
<dbReference type="EMBL" id="DUJO01000043">
    <property type="protein sequence ID" value="HII74474.1"/>
    <property type="molecule type" value="Genomic_DNA"/>
</dbReference>
<dbReference type="PANTHER" id="PTHR40396:SF1">
    <property type="entry name" value="ATPASE AAA-TYPE CORE DOMAIN-CONTAINING PROTEIN"/>
    <property type="match status" value="1"/>
</dbReference>
<dbReference type="InterPro" id="IPR003959">
    <property type="entry name" value="ATPase_AAA_core"/>
</dbReference>
<evidence type="ECO:0000259" key="1">
    <source>
        <dbReference type="Pfam" id="PF13304"/>
    </source>
</evidence>
<dbReference type="PANTHER" id="PTHR40396">
    <property type="entry name" value="ATPASE-LIKE PROTEIN"/>
    <property type="match status" value="1"/>
</dbReference>
<organism evidence="2 3">
    <name type="scientific">Sulfurisphaera tokodaii</name>
    <dbReference type="NCBI Taxonomy" id="111955"/>
    <lineage>
        <taxon>Archaea</taxon>
        <taxon>Thermoproteota</taxon>
        <taxon>Thermoprotei</taxon>
        <taxon>Sulfolobales</taxon>
        <taxon>Sulfolobaceae</taxon>
        <taxon>Sulfurisphaera</taxon>
    </lineage>
</organism>
<feature type="domain" description="ATPase AAA-type core" evidence="1">
    <location>
        <begin position="23"/>
        <end position="308"/>
    </location>
</feature>
<dbReference type="Gene3D" id="3.40.50.300">
    <property type="entry name" value="P-loop containing nucleotide triphosphate hydrolases"/>
    <property type="match status" value="2"/>
</dbReference>
<reference evidence="2" key="1">
    <citation type="journal article" date="2020" name="bioRxiv">
        <title>A rank-normalized archaeal taxonomy based on genome phylogeny resolves widespread incomplete and uneven classifications.</title>
        <authorList>
            <person name="Rinke C."/>
            <person name="Chuvochina M."/>
            <person name="Mussig A.J."/>
            <person name="Chaumeil P.-A."/>
            <person name="Waite D.W."/>
            <person name="Whitman W.B."/>
            <person name="Parks D.H."/>
            <person name="Hugenholtz P."/>
        </authorList>
    </citation>
    <scope>NUCLEOTIDE SEQUENCE</scope>
    <source>
        <strain evidence="2">UBA8838</strain>
    </source>
</reference>
<accession>A0A832TQE3</accession>
<dbReference type="InterPro" id="IPR014555">
    <property type="entry name" value="RecF-like"/>
</dbReference>
<dbReference type="Proteomes" id="UP000646844">
    <property type="component" value="Unassembled WGS sequence"/>
</dbReference>
<dbReference type="GO" id="GO:0016887">
    <property type="term" value="F:ATP hydrolysis activity"/>
    <property type="evidence" value="ECO:0007669"/>
    <property type="project" value="InterPro"/>
</dbReference>
<comment type="caution">
    <text evidence="2">The sequence shown here is derived from an EMBL/GenBank/DDBJ whole genome shotgun (WGS) entry which is preliminary data.</text>
</comment>
<evidence type="ECO:0000313" key="3">
    <source>
        <dbReference type="Proteomes" id="UP000646844"/>
    </source>
</evidence>
<dbReference type="AlphaFoldDB" id="A0A832TQE3"/>
<dbReference type="GeneID" id="1460000"/>